<evidence type="ECO:0000313" key="1">
    <source>
        <dbReference type="EMBL" id="EFO86543.1"/>
    </source>
</evidence>
<accession>E3LYV6</accession>
<evidence type="ECO:0000313" key="2">
    <source>
        <dbReference type="Proteomes" id="UP000008281"/>
    </source>
</evidence>
<dbReference type="OMA" id="QMENVEY"/>
<dbReference type="PANTHER" id="PTHR31464:SF3">
    <property type="entry name" value="AAA DOMAIN-CONTAINING PROTEIN-RELATED"/>
    <property type="match status" value="1"/>
</dbReference>
<dbReference type="CTD" id="9800959"/>
<organism evidence="2">
    <name type="scientific">Caenorhabditis remanei</name>
    <name type="common">Caenorhabditis vulgaris</name>
    <dbReference type="NCBI Taxonomy" id="31234"/>
    <lineage>
        <taxon>Eukaryota</taxon>
        <taxon>Metazoa</taxon>
        <taxon>Ecdysozoa</taxon>
        <taxon>Nematoda</taxon>
        <taxon>Chromadorea</taxon>
        <taxon>Rhabditida</taxon>
        <taxon>Rhabditina</taxon>
        <taxon>Rhabditomorpha</taxon>
        <taxon>Rhabditoidea</taxon>
        <taxon>Rhabditidae</taxon>
        <taxon>Peloderinae</taxon>
        <taxon>Caenorhabditis</taxon>
    </lineage>
</organism>
<dbReference type="HOGENOM" id="CLU_040461_1_1_1"/>
<proteinExistence type="predicted"/>
<sequence>MSESENVESKDVENPIKLSPFLVTITKIAMEEGDYISHQTLTELEEMVTPNKIPQKKGHVVVRLGFEITNDQLDTVKKVISVVKDCLEIGGFISEKLGKFLGPIGAVAGLVSDLIDLFEPEKEDPVMKELGELKKQLTALSQKMTAHFDDLKSFIVEQNFYDKYTTSLTKLYMYMLDTLTHRTKESVKTFEEIYRKNKPQELVYEMLAKLEQDSTNPLRWAMKGDHLQSKATFQKWKNILEGAISEALFLETYASGLLPDVGKHGINMILEKIGRFQEIVKKWDDYYLNTDDFWPKGVQKLVDEVHENKSLSSKNDKIDEIWKGILSIHTNFKFYVVVVSTDHIVRYYKHYEDQAITSSREGFHIMVYRSARKQARDKRWLDQYMFENMEESRSETFQFDHWQIVRNHLSQDNIDKIGKYLGTFYFVVGQSSNHIASKFSIMDGSDGPGCFTFSATLECSDGFSSTTASLFKLYGN</sequence>
<dbReference type="InterPro" id="IPR007767">
    <property type="entry name" value="DUF684"/>
</dbReference>
<dbReference type="OrthoDB" id="5789346at2759"/>
<dbReference type="eggNOG" id="ENOG502TJDS">
    <property type="taxonomic scope" value="Eukaryota"/>
</dbReference>
<dbReference type="Proteomes" id="UP000008281">
    <property type="component" value="Unassembled WGS sequence"/>
</dbReference>
<reference evidence="1" key="1">
    <citation type="submission" date="2007-07" db="EMBL/GenBank/DDBJ databases">
        <title>PCAP assembly of the Caenorhabditis remanei genome.</title>
        <authorList>
            <consortium name="The Caenorhabditis remanei Sequencing Consortium"/>
            <person name="Wilson R.K."/>
        </authorList>
    </citation>
    <scope>NUCLEOTIDE SEQUENCE [LARGE SCALE GENOMIC DNA]</scope>
    <source>
        <strain evidence="1">PB4641</strain>
    </source>
</reference>
<dbReference type="RefSeq" id="XP_003110711.2">
    <property type="nucleotide sequence ID" value="XM_003110663.2"/>
</dbReference>
<dbReference type="InParanoid" id="E3LYV6"/>
<gene>
    <name evidence="1" type="ORF">CRE_04714</name>
</gene>
<dbReference type="EMBL" id="DS268419">
    <property type="protein sequence ID" value="EFO86543.1"/>
    <property type="molecule type" value="Genomic_DNA"/>
</dbReference>
<dbReference type="STRING" id="31234.E3LYV6"/>
<dbReference type="AlphaFoldDB" id="E3LYV6"/>
<dbReference type="Pfam" id="PF05075">
    <property type="entry name" value="DUF684"/>
    <property type="match status" value="1"/>
</dbReference>
<name>E3LYV6_CAERE</name>
<dbReference type="FunCoup" id="E3LYV6">
    <property type="interactions" value="52"/>
</dbReference>
<dbReference type="GeneID" id="9800959"/>
<dbReference type="KEGG" id="crq:GCK72_010626"/>
<protein>
    <submittedName>
        <fullName evidence="1">Uncharacterized protein</fullName>
    </submittedName>
</protein>
<keyword evidence="2" id="KW-1185">Reference proteome</keyword>
<dbReference type="PANTHER" id="PTHR31464">
    <property type="entry name" value="PROTEIN CBG01266"/>
    <property type="match status" value="1"/>
</dbReference>